<dbReference type="EMBL" id="MEZT01000003">
    <property type="protein sequence ID" value="OGD57370.1"/>
    <property type="molecule type" value="Genomic_DNA"/>
</dbReference>
<dbReference type="Gene3D" id="3.90.1180.10">
    <property type="entry name" value="Ribosomal protein L13"/>
    <property type="match status" value="1"/>
</dbReference>
<sequence>MITREFDASGKVLGRIASEIAIVLRGKDKPNFRPNLLVGDKVLVKNASKMIITGNKLEKKIYYHHTGYLGHLKETKMKDLMAKNPAEVLKKAVFGMLPKNKLRDIWMKNLEIEN</sequence>
<comment type="function">
    <text evidence="4">This protein is one of the early assembly proteins of the 50S ribosomal subunit, although it is not seen to bind rRNA by itself. It is important during the early stages of 50S assembly.</text>
</comment>
<protein>
    <recommendedName>
        <fullName evidence="4">Large ribosomal subunit protein uL13</fullName>
    </recommendedName>
</protein>
<reference evidence="5 6" key="1">
    <citation type="journal article" date="2016" name="Nat. Commun.">
        <title>Thousands of microbial genomes shed light on interconnected biogeochemical processes in an aquifer system.</title>
        <authorList>
            <person name="Anantharaman K."/>
            <person name="Brown C.T."/>
            <person name="Hug L.A."/>
            <person name="Sharon I."/>
            <person name="Castelle C.J."/>
            <person name="Probst A.J."/>
            <person name="Thomas B.C."/>
            <person name="Singh A."/>
            <person name="Wilkins M.J."/>
            <person name="Karaoz U."/>
            <person name="Brodie E.L."/>
            <person name="Williams K.H."/>
            <person name="Hubbard S.S."/>
            <person name="Banfield J.F."/>
        </authorList>
    </citation>
    <scope>NUCLEOTIDE SEQUENCE [LARGE SCALE GENOMIC DNA]</scope>
</reference>
<dbReference type="GO" id="GO:0003729">
    <property type="term" value="F:mRNA binding"/>
    <property type="evidence" value="ECO:0007669"/>
    <property type="project" value="TreeGrafter"/>
</dbReference>
<evidence type="ECO:0000256" key="1">
    <source>
        <dbReference type="ARBA" id="ARBA00006227"/>
    </source>
</evidence>
<name>A0A1F5DQN8_9BACT</name>
<comment type="similarity">
    <text evidence="1 4">Belongs to the universal ribosomal protein uL13 family.</text>
</comment>
<dbReference type="InterPro" id="IPR036899">
    <property type="entry name" value="Ribosomal_uL13_sf"/>
</dbReference>
<evidence type="ECO:0000256" key="2">
    <source>
        <dbReference type="ARBA" id="ARBA00022980"/>
    </source>
</evidence>
<evidence type="ECO:0000256" key="4">
    <source>
        <dbReference type="HAMAP-Rule" id="MF_01366"/>
    </source>
</evidence>
<keyword evidence="3 4" id="KW-0687">Ribonucleoprotein</keyword>
<dbReference type="AlphaFoldDB" id="A0A1F5DQN8"/>
<evidence type="ECO:0000313" key="5">
    <source>
        <dbReference type="EMBL" id="OGD57370.1"/>
    </source>
</evidence>
<dbReference type="PIRSF" id="PIRSF002181">
    <property type="entry name" value="Ribosomal_L13"/>
    <property type="match status" value="1"/>
</dbReference>
<dbReference type="Pfam" id="PF00572">
    <property type="entry name" value="Ribosomal_L13"/>
    <property type="match status" value="1"/>
</dbReference>
<dbReference type="GO" id="GO:0005840">
    <property type="term" value="C:ribosome"/>
    <property type="evidence" value="ECO:0007669"/>
    <property type="project" value="UniProtKB-KW"/>
</dbReference>
<dbReference type="GO" id="GO:0003735">
    <property type="term" value="F:structural constituent of ribosome"/>
    <property type="evidence" value="ECO:0007669"/>
    <property type="project" value="InterPro"/>
</dbReference>
<dbReference type="InterPro" id="IPR005823">
    <property type="entry name" value="Ribosomal_uL13_bac-type"/>
</dbReference>
<organism evidence="5 6">
    <name type="scientific">Candidatus Berkelbacteria bacterium RBG_13_40_8</name>
    <dbReference type="NCBI Taxonomy" id="1797467"/>
    <lineage>
        <taxon>Bacteria</taxon>
        <taxon>Candidatus Berkelbacteria</taxon>
    </lineage>
</organism>
<dbReference type="GO" id="GO:1990904">
    <property type="term" value="C:ribonucleoprotein complex"/>
    <property type="evidence" value="ECO:0007669"/>
    <property type="project" value="UniProtKB-KW"/>
</dbReference>
<comment type="caution">
    <text evidence="5">The sequence shown here is derived from an EMBL/GenBank/DDBJ whole genome shotgun (WGS) entry which is preliminary data.</text>
</comment>
<dbReference type="PANTHER" id="PTHR11545:SF2">
    <property type="entry name" value="LARGE RIBOSOMAL SUBUNIT PROTEIN UL13M"/>
    <property type="match status" value="1"/>
</dbReference>
<gene>
    <name evidence="4" type="primary">rplM</name>
    <name evidence="5" type="ORF">A2V71_00665</name>
</gene>
<dbReference type="NCBIfam" id="TIGR01066">
    <property type="entry name" value="rplM_bact"/>
    <property type="match status" value="1"/>
</dbReference>
<dbReference type="PANTHER" id="PTHR11545">
    <property type="entry name" value="RIBOSOMAL PROTEIN L13"/>
    <property type="match status" value="1"/>
</dbReference>
<dbReference type="GO" id="GO:0017148">
    <property type="term" value="P:negative regulation of translation"/>
    <property type="evidence" value="ECO:0007669"/>
    <property type="project" value="TreeGrafter"/>
</dbReference>
<dbReference type="SUPFAM" id="SSF52161">
    <property type="entry name" value="Ribosomal protein L13"/>
    <property type="match status" value="1"/>
</dbReference>
<evidence type="ECO:0000313" key="6">
    <source>
        <dbReference type="Proteomes" id="UP000178764"/>
    </source>
</evidence>
<dbReference type="Proteomes" id="UP000178764">
    <property type="component" value="Unassembled WGS sequence"/>
</dbReference>
<evidence type="ECO:0000256" key="3">
    <source>
        <dbReference type="ARBA" id="ARBA00023274"/>
    </source>
</evidence>
<dbReference type="HAMAP" id="MF_01366">
    <property type="entry name" value="Ribosomal_uL13"/>
    <property type="match status" value="1"/>
</dbReference>
<proteinExistence type="inferred from homology"/>
<accession>A0A1F5DQN8</accession>
<dbReference type="CDD" id="cd00392">
    <property type="entry name" value="Ribosomal_L13"/>
    <property type="match status" value="1"/>
</dbReference>
<keyword evidence="2 4" id="KW-0689">Ribosomal protein</keyword>
<dbReference type="GO" id="GO:0006412">
    <property type="term" value="P:translation"/>
    <property type="evidence" value="ECO:0007669"/>
    <property type="project" value="UniProtKB-UniRule"/>
</dbReference>
<dbReference type="InterPro" id="IPR005822">
    <property type="entry name" value="Ribosomal_uL13"/>
</dbReference>
<comment type="subunit">
    <text evidence="4">Part of the 50S ribosomal subunit.</text>
</comment>